<evidence type="ECO:0000313" key="1">
    <source>
        <dbReference type="EMBL" id="JAH77813.1"/>
    </source>
</evidence>
<protein>
    <submittedName>
        <fullName evidence="1">Uncharacterized protein</fullName>
    </submittedName>
</protein>
<reference evidence="1" key="2">
    <citation type="journal article" date="2015" name="Fish Shellfish Immunol.">
        <title>Early steps in the European eel (Anguilla anguilla)-Vibrio vulnificus interaction in the gills: Role of the RtxA13 toxin.</title>
        <authorList>
            <person name="Callol A."/>
            <person name="Pajuelo D."/>
            <person name="Ebbesson L."/>
            <person name="Teles M."/>
            <person name="MacKenzie S."/>
            <person name="Amaro C."/>
        </authorList>
    </citation>
    <scope>NUCLEOTIDE SEQUENCE</scope>
</reference>
<reference evidence="1" key="1">
    <citation type="submission" date="2014-11" db="EMBL/GenBank/DDBJ databases">
        <authorList>
            <person name="Amaro Gonzalez C."/>
        </authorList>
    </citation>
    <scope>NUCLEOTIDE SEQUENCE</scope>
</reference>
<name>A0A0E9VKT1_ANGAN</name>
<proteinExistence type="predicted"/>
<dbReference type="EMBL" id="GBXM01030764">
    <property type="protein sequence ID" value="JAH77813.1"/>
    <property type="molecule type" value="Transcribed_RNA"/>
</dbReference>
<sequence>MGSPFQFQNDNAPIHIKMICRVCGRT</sequence>
<accession>A0A0E9VKT1</accession>
<organism evidence="1">
    <name type="scientific">Anguilla anguilla</name>
    <name type="common">European freshwater eel</name>
    <name type="synonym">Muraena anguilla</name>
    <dbReference type="NCBI Taxonomy" id="7936"/>
    <lineage>
        <taxon>Eukaryota</taxon>
        <taxon>Metazoa</taxon>
        <taxon>Chordata</taxon>
        <taxon>Craniata</taxon>
        <taxon>Vertebrata</taxon>
        <taxon>Euteleostomi</taxon>
        <taxon>Actinopterygii</taxon>
        <taxon>Neopterygii</taxon>
        <taxon>Teleostei</taxon>
        <taxon>Anguilliformes</taxon>
        <taxon>Anguillidae</taxon>
        <taxon>Anguilla</taxon>
    </lineage>
</organism>
<dbReference type="AlphaFoldDB" id="A0A0E9VKT1"/>